<dbReference type="EC" id="3.1.1.-" evidence="4"/>
<dbReference type="GO" id="GO:0051500">
    <property type="term" value="F:D-tyrosyl-tRNA(Tyr) deacylase activity"/>
    <property type="evidence" value="ECO:0007669"/>
    <property type="project" value="TreeGrafter"/>
</dbReference>
<evidence type="ECO:0000256" key="4">
    <source>
        <dbReference type="HAMAP-Rule" id="MF_00518"/>
    </source>
</evidence>
<dbReference type="EC" id="3.1.1.96" evidence="4"/>
<evidence type="ECO:0000256" key="1">
    <source>
        <dbReference type="ARBA" id="ARBA00009673"/>
    </source>
</evidence>
<protein>
    <recommendedName>
        <fullName evidence="4">D-aminoacyl-tRNA deacylase</fullName>
        <shortName evidence="4">DTD</shortName>
        <ecNumber evidence="4">3.1.1.96</ecNumber>
    </recommendedName>
    <alternativeName>
        <fullName evidence="4">Gly-tRNA(Ala) deacylase</fullName>
        <ecNumber evidence="4">3.1.1.-</ecNumber>
    </alternativeName>
</protein>
<dbReference type="RefSeq" id="WP_110462117.1">
    <property type="nucleotide sequence ID" value="NZ_QKMR01000011.1"/>
</dbReference>
<comment type="subcellular location">
    <subcellularLocation>
        <location evidence="4">Cytoplasm</location>
    </subcellularLocation>
</comment>
<keyword evidence="6" id="KW-1185">Reference proteome</keyword>
<dbReference type="NCBIfam" id="TIGR00256">
    <property type="entry name" value="D-aminoacyl-tRNA deacylase"/>
    <property type="match status" value="1"/>
</dbReference>
<dbReference type="OrthoDB" id="9801395at2"/>
<dbReference type="InterPro" id="IPR003732">
    <property type="entry name" value="Daa-tRNA_deacyls_DTD"/>
</dbReference>
<comment type="catalytic activity">
    <reaction evidence="4">
        <text>a D-aminoacyl-tRNA + H2O = a tRNA + a D-alpha-amino acid + H(+)</text>
        <dbReference type="Rhea" id="RHEA:13953"/>
        <dbReference type="Rhea" id="RHEA-COMP:10123"/>
        <dbReference type="Rhea" id="RHEA-COMP:10124"/>
        <dbReference type="ChEBI" id="CHEBI:15377"/>
        <dbReference type="ChEBI" id="CHEBI:15378"/>
        <dbReference type="ChEBI" id="CHEBI:59871"/>
        <dbReference type="ChEBI" id="CHEBI:78442"/>
        <dbReference type="ChEBI" id="CHEBI:79333"/>
        <dbReference type="EC" id="3.1.1.96"/>
    </reaction>
</comment>
<dbReference type="GO" id="GO:0005737">
    <property type="term" value="C:cytoplasm"/>
    <property type="evidence" value="ECO:0007669"/>
    <property type="project" value="UniProtKB-SubCell"/>
</dbReference>
<dbReference type="HAMAP" id="MF_00518">
    <property type="entry name" value="Deacylase_Dtd"/>
    <property type="match status" value="1"/>
</dbReference>
<comment type="domain">
    <text evidence="4">A Gly-cisPro motif from one monomer fits into the active site of the other monomer to allow specific chiral rejection of L-amino acids.</text>
</comment>
<dbReference type="Pfam" id="PF02580">
    <property type="entry name" value="Tyr_Deacylase"/>
    <property type="match status" value="1"/>
</dbReference>
<reference evidence="5 6" key="1">
    <citation type="submission" date="2018-06" db="EMBL/GenBank/DDBJ databases">
        <title>Genomic Encyclopedia of Type Strains, Phase I: the one thousand microbial genomes (KMG-I) project.</title>
        <authorList>
            <person name="Kyrpides N."/>
        </authorList>
    </citation>
    <scope>NUCLEOTIDE SEQUENCE [LARGE SCALE GENOMIC DNA]</scope>
    <source>
        <strain evidence="5 6">DSM 19573</strain>
    </source>
</reference>
<organism evidence="5 6">
    <name type="scientific">Ruminiclostridium sufflavum DSM 19573</name>
    <dbReference type="NCBI Taxonomy" id="1121337"/>
    <lineage>
        <taxon>Bacteria</taxon>
        <taxon>Bacillati</taxon>
        <taxon>Bacillota</taxon>
        <taxon>Clostridia</taxon>
        <taxon>Eubacteriales</taxon>
        <taxon>Oscillospiraceae</taxon>
        <taxon>Ruminiclostridium</taxon>
    </lineage>
</organism>
<proteinExistence type="inferred from homology"/>
<evidence type="ECO:0000313" key="6">
    <source>
        <dbReference type="Proteomes" id="UP000248132"/>
    </source>
</evidence>
<sequence length="149" mass="16743">MRAVVQRVKKSKVTVDENITGEIGKGLMVLLGVGLEDSFSDADYLAEKILKLRIFEDDNEKMNKSLLDAGGEILVISQFTLYGDCRKGKRPSFDKAARPDKAKELYEYFVNKCEEYGITAQTGIFQAHMLVDISNDGPVTLLLDSRREF</sequence>
<dbReference type="GO" id="GO:0000049">
    <property type="term" value="F:tRNA binding"/>
    <property type="evidence" value="ECO:0007669"/>
    <property type="project" value="UniProtKB-UniRule"/>
</dbReference>
<keyword evidence="4" id="KW-0963">Cytoplasm</keyword>
<dbReference type="GO" id="GO:0106026">
    <property type="term" value="F:Gly-tRNA(Ala) deacylase activity"/>
    <property type="evidence" value="ECO:0007669"/>
    <property type="project" value="UniProtKB-UniRule"/>
</dbReference>
<dbReference type="Gene3D" id="3.50.80.10">
    <property type="entry name" value="D-tyrosyl-tRNA(Tyr) deacylase"/>
    <property type="match status" value="1"/>
</dbReference>
<dbReference type="GO" id="GO:0019478">
    <property type="term" value="P:D-amino acid catabolic process"/>
    <property type="evidence" value="ECO:0007669"/>
    <property type="project" value="UniProtKB-UniRule"/>
</dbReference>
<keyword evidence="2 4" id="KW-0820">tRNA-binding</keyword>
<comment type="catalytic activity">
    <reaction evidence="4">
        <text>glycyl-tRNA(Ala) + H2O = tRNA(Ala) + glycine + H(+)</text>
        <dbReference type="Rhea" id="RHEA:53744"/>
        <dbReference type="Rhea" id="RHEA-COMP:9657"/>
        <dbReference type="Rhea" id="RHEA-COMP:13640"/>
        <dbReference type="ChEBI" id="CHEBI:15377"/>
        <dbReference type="ChEBI" id="CHEBI:15378"/>
        <dbReference type="ChEBI" id="CHEBI:57305"/>
        <dbReference type="ChEBI" id="CHEBI:78442"/>
        <dbReference type="ChEBI" id="CHEBI:78522"/>
    </reaction>
</comment>
<comment type="function">
    <text evidence="4">An aminoacyl-tRNA editing enzyme that deacylates mischarged D-aminoacyl-tRNAs. Also deacylates mischarged glycyl-tRNA(Ala), protecting cells against glycine mischarging by AlaRS. Acts via tRNA-based rather than protein-based catalysis; rejects L-amino acids rather than detecting D-amino acids in the active site. By recycling D-aminoacyl-tRNA to D-amino acids and free tRNA molecules, this enzyme counteracts the toxicity associated with the formation of D-aminoacyl-tRNA entities in vivo and helps enforce protein L-homochirality.</text>
</comment>
<comment type="caution">
    <text evidence="5">The sequence shown here is derived from an EMBL/GenBank/DDBJ whole genome shotgun (WGS) entry which is preliminary data.</text>
</comment>
<dbReference type="PANTHER" id="PTHR10472">
    <property type="entry name" value="D-TYROSYL-TRNA TYR DEACYLASE"/>
    <property type="match status" value="1"/>
</dbReference>
<dbReference type="SUPFAM" id="SSF69500">
    <property type="entry name" value="DTD-like"/>
    <property type="match status" value="1"/>
</dbReference>
<accession>A0A318Y602</accession>
<feature type="short sequence motif" description="Gly-cisPro motif, important for rejection of L-amino acids" evidence="4">
    <location>
        <begin position="137"/>
        <end position="138"/>
    </location>
</feature>
<keyword evidence="4" id="KW-0694">RNA-binding</keyword>
<gene>
    <name evidence="4" type="primary">dtd</name>
    <name evidence="5" type="ORF">LY28_02089</name>
</gene>
<dbReference type="GO" id="GO:0043908">
    <property type="term" value="F:Ser(Gly)-tRNA(Ala) hydrolase activity"/>
    <property type="evidence" value="ECO:0007669"/>
    <property type="project" value="UniProtKB-UniRule"/>
</dbReference>
<evidence type="ECO:0000313" key="5">
    <source>
        <dbReference type="EMBL" id="PYG87420.1"/>
    </source>
</evidence>
<keyword evidence="3 4" id="KW-0378">Hydrolase</keyword>
<dbReference type="PANTHER" id="PTHR10472:SF5">
    <property type="entry name" value="D-AMINOACYL-TRNA DEACYLASE 1"/>
    <property type="match status" value="1"/>
</dbReference>
<dbReference type="EMBL" id="QKMR01000011">
    <property type="protein sequence ID" value="PYG87420.1"/>
    <property type="molecule type" value="Genomic_DNA"/>
</dbReference>
<name>A0A318Y602_9FIRM</name>
<dbReference type="Proteomes" id="UP000248132">
    <property type="component" value="Unassembled WGS sequence"/>
</dbReference>
<comment type="subunit">
    <text evidence="4">Homodimer.</text>
</comment>
<dbReference type="InterPro" id="IPR023509">
    <property type="entry name" value="DTD-like_sf"/>
</dbReference>
<dbReference type="AlphaFoldDB" id="A0A318Y602"/>
<evidence type="ECO:0000256" key="2">
    <source>
        <dbReference type="ARBA" id="ARBA00022555"/>
    </source>
</evidence>
<evidence type="ECO:0000256" key="3">
    <source>
        <dbReference type="ARBA" id="ARBA00022801"/>
    </source>
</evidence>
<comment type="similarity">
    <text evidence="1 4">Belongs to the DTD family.</text>
</comment>
<dbReference type="FunFam" id="3.50.80.10:FF:000001">
    <property type="entry name" value="D-aminoacyl-tRNA deacylase"/>
    <property type="match status" value="1"/>
</dbReference>
<dbReference type="CDD" id="cd00563">
    <property type="entry name" value="Dtyr_deacylase"/>
    <property type="match status" value="1"/>
</dbReference>